<evidence type="ECO:0000313" key="1">
    <source>
        <dbReference type="EMBL" id="MBC2593977.1"/>
    </source>
</evidence>
<gene>
    <name evidence="1" type="ORF">H5P28_06850</name>
</gene>
<dbReference type="EMBL" id="JACHVB010000020">
    <property type="protein sequence ID" value="MBC2593977.1"/>
    <property type="molecule type" value="Genomic_DNA"/>
</dbReference>
<accession>A0A842HEH4</accession>
<reference evidence="1 2" key="1">
    <citation type="submission" date="2020-07" db="EMBL/GenBank/DDBJ databases">
        <authorList>
            <person name="Feng X."/>
        </authorList>
    </citation>
    <scope>NUCLEOTIDE SEQUENCE [LARGE SCALE GENOMIC DNA]</scope>
    <source>
        <strain evidence="1 2">JCM31066</strain>
    </source>
</reference>
<keyword evidence="2" id="KW-1185">Reference proteome</keyword>
<dbReference type="RefSeq" id="WP_185674962.1">
    <property type="nucleotide sequence ID" value="NZ_JACHVB010000020.1"/>
</dbReference>
<dbReference type="AlphaFoldDB" id="A0A842HEH4"/>
<name>A0A842HEH4_9BACT</name>
<protein>
    <recommendedName>
        <fullName evidence="3">Polyhydroxyalkanoate synthesis regulator phasin</fullName>
    </recommendedName>
</protein>
<evidence type="ECO:0000313" key="2">
    <source>
        <dbReference type="Proteomes" id="UP000546464"/>
    </source>
</evidence>
<comment type="caution">
    <text evidence="1">The sequence shown here is derived from an EMBL/GenBank/DDBJ whole genome shotgun (WGS) entry which is preliminary data.</text>
</comment>
<dbReference type="Proteomes" id="UP000546464">
    <property type="component" value="Unassembled WGS sequence"/>
</dbReference>
<evidence type="ECO:0008006" key="3">
    <source>
        <dbReference type="Google" id="ProtNLM"/>
    </source>
</evidence>
<proteinExistence type="predicted"/>
<organism evidence="1 2">
    <name type="scientific">Ruficoccus amylovorans</name>
    <dbReference type="NCBI Taxonomy" id="1804625"/>
    <lineage>
        <taxon>Bacteria</taxon>
        <taxon>Pseudomonadati</taxon>
        <taxon>Verrucomicrobiota</taxon>
        <taxon>Opitutia</taxon>
        <taxon>Puniceicoccales</taxon>
        <taxon>Cerasicoccaceae</taxon>
        <taxon>Ruficoccus</taxon>
    </lineage>
</organism>
<sequence>MIDLIKKGMLAAVGAAVVTKEQAEGLLNEFVDKGKITAGEAQEMASKIADSGKAEFEKAKKQINARIDEMLQGGVIVTRVEIEALEKRVAALEKAAKKAD</sequence>